<proteinExistence type="predicted"/>
<dbReference type="SUPFAM" id="SSF56112">
    <property type="entry name" value="Protein kinase-like (PK-like)"/>
    <property type="match status" value="1"/>
</dbReference>
<sequence length="381" mass="40187">MSARTGADRSAVATAVTEAAVADLARRDPALPALAELLDPRRLADALGRPVRVTRRRWKRSADVVVAFDSADGPGWIASYADPAKLDKTRERAARVGVELREHPRLAAVSGPLRADRELSPTLRRLALAEPGLLERSQVLRHNPHRRLVLADGSRVVKIVPRGAAASVAEVARVQAELAAQGVPVLVPTVLGFGAASTPWWGEGDLAEHTSAGGAEAAGAALARLHEVRGVRVPGGSRDEVATAVRALVDLAPGLAPRLERLGAALAVEAPARSVVVHGDFSADQVLVGDGVRLIDFDRVRRDEPERDLGGLVAAEAPGSALAEALLDAYRAAGGVADEAALRRRTASSVLLRAVEPFRTALPDWRERLDDAVARAEEVLG</sequence>
<keyword evidence="2" id="KW-1185">Reference proteome</keyword>
<name>A0ABX6GXM9_9MICO</name>
<evidence type="ECO:0008006" key="3">
    <source>
        <dbReference type="Google" id="ProtNLM"/>
    </source>
</evidence>
<dbReference type="RefSeq" id="WP_159422383.1">
    <property type="nucleotide sequence ID" value="NZ_CP047180.1"/>
</dbReference>
<dbReference type="Proteomes" id="UP000464597">
    <property type="component" value="Chromosome"/>
</dbReference>
<dbReference type="InterPro" id="IPR011009">
    <property type="entry name" value="Kinase-like_dom_sf"/>
</dbReference>
<reference evidence="2" key="1">
    <citation type="submission" date="2019-12" db="EMBL/GenBank/DDBJ databases">
        <title>Complete and draft genome sequences of new strains and members of some known species of the genus Rathayibacter isolated from plants.</title>
        <authorList>
            <person name="Tarlachkov S.V."/>
            <person name="Starodumova I.P."/>
            <person name="Dorofeeva L.V."/>
            <person name="Prisyazhnaya N.V."/>
            <person name="Leyn S."/>
            <person name="Zlamal J."/>
            <person name="Elan M."/>
            <person name="Osterman A.L."/>
            <person name="Nadler S."/>
            <person name="Subbotin S.A."/>
            <person name="Evtushenko L.I."/>
        </authorList>
    </citation>
    <scope>NUCLEOTIDE SEQUENCE [LARGE SCALE GENOMIC DNA]</scope>
    <source>
        <strain evidence="2">VKM Ac-2802</strain>
    </source>
</reference>
<protein>
    <recommendedName>
        <fullName evidence="3">Aminoglycoside phosphotransferase domain-containing protein</fullName>
    </recommendedName>
</protein>
<gene>
    <name evidence="1" type="ORF">GSU69_06060</name>
</gene>
<dbReference type="Gene3D" id="3.90.1200.10">
    <property type="match status" value="1"/>
</dbReference>
<organism evidence="1 2">
    <name type="scientific">Rathayibacter festucae</name>
    <dbReference type="NCBI Taxonomy" id="110937"/>
    <lineage>
        <taxon>Bacteria</taxon>
        <taxon>Bacillati</taxon>
        <taxon>Actinomycetota</taxon>
        <taxon>Actinomycetes</taxon>
        <taxon>Micrococcales</taxon>
        <taxon>Microbacteriaceae</taxon>
        <taxon>Rathayibacter</taxon>
    </lineage>
</organism>
<evidence type="ECO:0000313" key="1">
    <source>
        <dbReference type="EMBL" id="QHC62287.1"/>
    </source>
</evidence>
<evidence type="ECO:0000313" key="2">
    <source>
        <dbReference type="Proteomes" id="UP000464597"/>
    </source>
</evidence>
<dbReference type="EMBL" id="CP047180">
    <property type="protein sequence ID" value="QHC62287.1"/>
    <property type="molecule type" value="Genomic_DNA"/>
</dbReference>
<accession>A0ABX6GXM9</accession>